<name>W4QFD3_9BACI</name>
<accession>W4QFD3</accession>
<keyword evidence="1" id="KW-0812">Transmembrane</keyword>
<evidence type="ECO:0000256" key="1">
    <source>
        <dbReference type="SAM" id="Phobius"/>
    </source>
</evidence>
<feature type="transmembrane region" description="Helical" evidence="1">
    <location>
        <begin position="41"/>
        <end position="60"/>
    </location>
</feature>
<dbReference type="Proteomes" id="UP000018895">
    <property type="component" value="Unassembled WGS sequence"/>
</dbReference>
<dbReference type="EMBL" id="BAUU01000012">
    <property type="protein sequence ID" value="GAE30637.1"/>
    <property type="molecule type" value="Genomic_DNA"/>
</dbReference>
<keyword evidence="1" id="KW-1133">Transmembrane helix</keyword>
<dbReference type="STRING" id="1236971.JCM9152_2051"/>
<organism evidence="2 3">
    <name type="scientific">Halalkalibacter hemicellulosilyticusJCM 9152</name>
    <dbReference type="NCBI Taxonomy" id="1236971"/>
    <lineage>
        <taxon>Bacteria</taxon>
        <taxon>Bacillati</taxon>
        <taxon>Bacillota</taxon>
        <taxon>Bacilli</taxon>
        <taxon>Bacillales</taxon>
        <taxon>Bacillaceae</taxon>
        <taxon>Halalkalibacter</taxon>
    </lineage>
</organism>
<evidence type="ECO:0000313" key="3">
    <source>
        <dbReference type="Proteomes" id="UP000018895"/>
    </source>
</evidence>
<protein>
    <submittedName>
        <fullName evidence="2">Uncharacterized protein</fullName>
    </submittedName>
</protein>
<dbReference type="AlphaFoldDB" id="W4QFD3"/>
<keyword evidence="1" id="KW-0472">Membrane</keyword>
<feature type="transmembrane region" description="Helical" evidence="1">
    <location>
        <begin position="67"/>
        <end position="84"/>
    </location>
</feature>
<dbReference type="RefSeq" id="WP_035343459.1">
    <property type="nucleotide sequence ID" value="NZ_BAUU01000012.1"/>
</dbReference>
<gene>
    <name evidence="2" type="ORF">JCM9152_2051</name>
</gene>
<proteinExistence type="predicted"/>
<evidence type="ECO:0000313" key="2">
    <source>
        <dbReference type="EMBL" id="GAE30637.1"/>
    </source>
</evidence>
<feature type="transmembrane region" description="Helical" evidence="1">
    <location>
        <begin position="7"/>
        <end position="29"/>
    </location>
</feature>
<reference evidence="2" key="1">
    <citation type="journal article" date="2014" name="Genome Announc.">
        <title>Draft Genome Sequences of Three Alkaliphilic Bacillus Strains, Bacillus wakoensis JCM 9140T, Bacillus akibai JCM 9157T, and Bacillus hemicellulosilyticus JCM 9152T.</title>
        <authorList>
            <person name="Yuki M."/>
            <person name="Oshima K."/>
            <person name="Suda W."/>
            <person name="Oshida Y."/>
            <person name="Kitamura K."/>
            <person name="Iida T."/>
            <person name="Hattori M."/>
            <person name="Ohkuma M."/>
        </authorList>
    </citation>
    <scope>NUCLEOTIDE SEQUENCE [LARGE SCALE GENOMIC DNA]</scope>
    <source>
        <strain evidence="2">JCM 9152</strain>
    </source>
</reference>
<comment type="caution">
    <text evidence="2">The sequence shown here is derived from an EMBL/GenBank/DDBJ whole genome shotgun (WGS) entry which is preliminary data.</text>
</comment>
<keyword evidence="3" id="KW-1185">Reference proteome</keyword>
<sequence length="85" mass="9672">MNESLQRLNTICIIILAFFMLFPVFIWLFTGTPFVESYQLFPLDLSLFFAILLGAVIVNYTIKSSKLLITIMGVALASLIVYYLL</sequence>
<dbReference type="OrthoDB" id="2885146at2"/>